<feature type="compositionally biased region" description="Low complexity" evidence="1">
    <location>
        <begin position="77"/>
        <end position="95"/>
    </location>
</feature>
<gene>
    <name evidence="2" type="ORF">CB5_LOCUS15833</name>
</gene>
<protein>
    <submittedName>
        <fullName evidence="2">Uncharacterized protein</fullName>
    </submittedName>
</protein>
<evidence type="ECO:0000313" key="2">
    <source>
        <dbReference type="EMBL" id="CAD1832622.1"/>
    </source>
</evidence>
<feature type="region of interest" description="Disordered" evidence="1">
    <location>
        <begin position="65"/>
        <end position="109"/>
    </location>
</feature>
<dbReference type="AlphaFoldDB" id="A0A6V7PP02"/>
<accession>A0A6V7PP02</accession>
<organism evidence="2">
    <name type="scientific">Ananas comosus var. bracteatus</name>
    <name type="common">red pineapple</name>
    <dbReference type="NCBI Taxonomy" id="296719"/>
    <lineage>
        <taxon>Eukaryota</taxon>
        <taxon>Viridiplantae</taxon>
        <taxon>Streptophyta</taxon>
        <taxon>Embryophyta</taxon>
        <taxon>Tracheophyta</taxon>
        <taxon>Spermatophyta</taxon>
        <taxon>Magnoliopsida</taxon>
        <taxon>Liliopsida</taxon>
        <taxon>Poales</taxon>
        <taxon>Bromeliaceae</taxon>
        <taxon>Bromelioideae</taxon>
        <taxon>Ananas</taxon>
    </lineage>
</organism>
<reference evidence="2" key="1">
    <citation type="submission" date="2020-07" db="EMBL/GenBank/DDBJ databases">
        <authorList>
            <person name="Lin J."/>
        </authorList>
    </citation>
    <scope>NUCLEOTIDE SEQUENCE</scope>
</reference>
<feature type="compositionally biased region" description="Basic residues" evidence="1">
    <location>
        <begin position="96"/>
        <end position="106"/>
    </location>
</feature>
<proteinExistence type="predicted"/>
<dbReference type="EMBL" id="LR862150">
    <property type="protein sequence ID" value="CAD1832622.1"/>
    <property type="molecule type" value="Genomic_DNA"/>
</dbReference>
<evidence type="ECO:0000256" key="1">
    <source>
        <dbReference type="SAM" id="MobiDB-lite"/>
    </source>
</evidence>
<sequence length="181" mass="20468">MQRKKDSLKYTSIWKLKTEIPKSNSKQLVTTFQKADAMQDSRFPPLALKHYCALTKNTNRLEFPIAFSDNDEPPLPSAASTSPATTPPSAGLATPRARRQLPRRPQRLPPRLPLVQRRRLWPQLLQPRRPAPPLIPTLCLILCLLYRYNQHAVPVQPARTILAALGLALCTGTEPVYRYKG</sequence>
<name>A0A6V7PP02_ANACO</name>